<feature type="domain" description="GST N-terminal" evidence="1">
    <location>
        <begin position="1"/>
        <end position="81"/>
    </location>
</feature>
<dbReference type="InterPro" id="IPR010987">
    <property type="entry name" value="Glutathione-S-Trfase_C-like"/>
</dbReference>
<organism evidence="3 4">
    <name type="scientific">Microvirga guangxiensis</name>
    <dbReference type="NCBI Taxonomy" id="549386"/>
    <lineage>
        <taxon>Bacteria</taxon>
        <taxon>Pseudomonadati</taxon>
        <taxon>Pseudomonadota</taxon>
        <taxon>Alphaproteobacteria</taxon>
        <taxon>Hyphomicrobiales</taxon>
        <taxon>Methylobacteriaceae</taxon>
        <taxon>Microvirga</taxon>
    </lineage>
</organism>
<keyword evidence="4" id="KW-1185">Reference proteome</keyword>
<dbReference type="PROSITE" id="PS50405">
    <property type="entry name" value="GST_CTER"/>
    <property type="match status" value="1"/>
</dbReference>
<dbReference type="PROSITE" id="PS50404">
    <property type="entry name" value="GST_NTER"/>
    <property type="match status" value="1"/>
</dbReference>
<dbReference type="EMBL" id="FMVJ01000007">
    <property type="protein sequence ID" value="SCY87043.1"/>
    <property type="molecule type" value="Genomic_DNA"/>
</dbReference>
<evidence type="ECO:0000313" key="3">
    <source>
        <dbReference type="EMBL" id="SCY87043.1"/>
    </source>
</evidence>
<protein>
    <submittedName>
        <fullName evidence="3">Glutathione S-transferase</fullName>
    </submittedName>
</protein>
<dbReference type="CDD" id="cd03188">
    <property type="entry name" value="GST_C_Beta"/>
    <property type="match status" value="1"/>
</dbReference>
<dbReference type="NCBIfam" id="NF007831">
    <property type="entry name" value="PRK10542.1"/>
    <property type="match status" value="1"/>
</dbReference>
<dbReference type="SFLD" id="SFLDS00019">
    <property type="entry name" value="Glutathione_Transferase_(cytos"/>
    <property type="match status" value="1"/>
</dbReference>
<dbReference type="Proteomes" id="UP000199569">
    <property type="component" value="Unassembled WGS sequence"/>
</dbReference>
<name>A0A1G5JF89_9HYPH</name>
<gene>
    <name evidence="3" type="ORF">SAMN02927923_02607</name>
</gene>
<dbReference type="InterPro" id="IPR004045">
    <property type="entry name" value="Glutathione_S-Trfase_N"/>
</dbReference>
<evidence type="ECO:0000313" key="4">
    <source>
        <dbReference type="Proteomes" id="UP000199569"/>
    </source>
</evidence>
<evidence type="ECO:0000259" key="1">
    <source>
        <dbReference type="PROSITE" id="PS50404"/>
    </source>
</evidence>
<dbReference type="PANTHER" id="PTHR44051">
    <property type="entry name" value="GLUTATHIONE S-TRANSFERASE-RELATED"/>
    <property type="match status" value="1"/>
</dbReference>
<dbReference type="STRING" id="549386.SAMN02927923_02607"/>
<evidence type="ECO:0000259" key="2">
    <source>
        <dbReference type="PROSITE" id="PS50405"/>
    </source>
</evidence>
<dbReference type="SUPFAM" id="SSF47616">
    <property type="entry name" value="GST C-terminal domain-like"/>
    <property type="match status" value="1"/>
</dbReference>
<dbReference type="InterPro" id="IPR040079">
    <property type="entry name" value="Glutathione_S-Trfase"/>
</dbReference>
<dbReference type="GO" id="GO:0016740">
    <property type="term" value="F:transferase activity"/>
    <property type="evidence" value="ECO:0007669"/>
    <property type="project" value="UniProtKB-KW"/>
</dbReference>
<proteinExistence type="predicted"/>
<dbReference type="CDD" id="cd03057">
    <property type="entry name" value="GST_N_Beta"/>
    <property type="match status" value="1"/>
</dbReference>
<dbReference type="SUPFAM" id="SSF52833">
    <property type="entry name" value="Thioredoxin-like"/>
    <property type="match status" value="1"/>
</dbReference>
<dbReference type="Pfam" id="PF13409">
    <property type="entry name" value="GST_N_2"/>
    <property type="match status" value="1"/>
</dbReference>
<keyword evidence="3" id="KW-0808">Transferase</keyword>
<reference evidence="3 4" key="1">
    <citation type="submission" date="2016-10" db="EMBL/GenBank/DDBJ databases">
        <authorList>
            <person name="de Groot N.N."/>
        </authorList>
    </citation>
    <scope>NUCLEOTIDE SEQUENCE [LARGE SCALE GENOMIC DNA]</scope>
    <source>
        <strain evidence="3 4">CGMCC 1.7666</strain>
    </source>
</reference>
<dbReference type="AlphaFoldDB" id="A0A1G5JF89"/>
<dbReference type="Gene3D" id="1.20.1050.10">
    <property type="match status" value="1"/>
</dbReference>
<feature type="domain" description="GST C-terminal" evidence="2">
    <location>
        <begin position="87"/>
        <end position="205"/>
    </location>
</feature>
<dbReference type="OrthoDB" id="7583243at2"/>
<accession>A0A1G5JF89</accession>
<dbReference type="InterPro" id="IPR036249">
    <property type="entry name" value="Thioredoxin-like_sf"/>
</dbReference>
<dbReference type="RefSeq" id="WP_091135118.1">
    <property type="nucleotide sequence ID" value="NZ_FMVJ01000007.1"/>
</dbReference>
<dbReference type="SFLD" id="SFLDG01150">
    <property type="entry name" value="Main.1:_Beta-like"/>
    <property type="match status" value="1"/>
</dbReference>
<dbReference type="PANTHER" id="PTHR44051:SF8">
    <property type="entry name" value="GLUTATHIONE S-TRANSFERASE GSTA"/>
    <property type="match status" value="1"/>
</dbReference>
<dbReference type="Gene3D" id="3.40.30.10">
    <property type="entry name" value="Glutaredoxin"/>
    <property type="match status" value="1"/>
</dbReference>
<dbReference type="Pfam" id="PF00043">
    <property type="entry name" value="GST_C"/>
    <property type="match status" value="1"/>
</dbReference>
<dbReference type="InterPro" id="IPR036282">
    <property type="entry name" value="Glutathione-S-Trfase_C_sf"/>
</dbReference>
<dbReference type="SFLD" id="SFLDG00358">
    <property type="entry name" value="Main_(cytGST)"/>
    <property type="match status" value="1"/>
</dbReference>
<dbReference type="InterPro" id="IPR004046">
    <property type="entry name" value="GST_C"/>
</dbReference>
<sequence>MKLYYTPGACSLAPHIVAREAGLSLDLVKVDLSKHLTEAGENFRSINPKGYVPAVALNDGSLLTEAAAIIQYLADQKADAGLAPANGTMERYRLIEWITFISSEIHKGFAPLWNPTTPDSVKAATKERLASRFAYLDETLAKQPFLMGETFTIADAYLFTVVNWTNFHAIDISSFKNLTAFQARVAARPKVQEALAAEGLLKQAA</sequence>